<reference evidence="2" key="3">
    <citation type="submission" date="2016-11" db="EMBL/GenBank/DDBJ databases">
        <authorList>
            <person name="Varghese N."/>
            <person name="Submissions S."/>
        </authorList>
    </citation>
    <scope>NUCLEOTIDE SEQUENCE</scope>
    <source>
        <strain evidence="2">DSM 1682</strain>
    </source>
</reference>
<dbReference type="Pfam" id="PF19891">
    <property type="entry name" value="DUF6364"/>
    <property type="match status" value="1"/>
</dbReference>
<protein>
    <submittedName>
        <fullName evidence="2">CopG antitoxin of type II toxin-antitoxin system</fullName>
    </submittedName>
</protein>
<dbReference type="OrthoDB" id="1926395at2"/>
<sequence>MKPLKEKVSMTLDSDIIERIKELAEKDDRSFSQYVNLVLRRHLEKIEESTKSQ</sequence>
<evidence type="ECO:0000313" key="3">
    <source>
        <dbReference type="Proteomes" id="UP000068026"/>
    </source>
</evidence>
<dbReference type="InterPro" id="IPR010985">
    <property type="entry name" value="Ribbon_hlx_hlx"/>
</dbReference>
<dbReference type="Proteomes" id="UP000184204">
    <property type="component" value="Unassembled WGS sequence"/>
</dbReference>
<evidence type="ECO:0000313" key="2">
    <source>
        <dbReference type="EMBL" id="SHE33776.1"/>
    </source>
</evidence>
<accession>A0A110A7T2</accession>
<dbReference type="EMBL" id="CP014223">
    <property type="protein sequence ID" value="AMJ42470.1"/>
    <property type="molecule type" value="Genomic_DNA"/>
</dbReference>
<reference evidence="3" key="2">
    <citation type="submission" date="2016-01" db="EMBL/GenBank/DDBJ databases">
        <authorList>
            <person name="Poehlein A."/>
            <person name="Schlien K."/>
            <person name="Gottschalk G."/>
            <person name="Buckel W."/>
            <person name="Daniel R."/>
        </authorList>
    </citation>
    <scope>NUCLEOTIDE SEQUENCE [LARGE SCALE GENOMIC DNA]</scope>
    <source>
        <strain evidence="3">X2</strain>
    </source>
</reference>
<dbReference type="GO" id="GO:0006355">
    <property type="term" value="P:regulation of DNA-templated transcription"/>
    <property type="evidence" value="ECO:0007669"/>
    <property type="project" value="InterPro"/>
</dbReference>
<name>A0A110A7T2_ANAPI</name>
<dbReference type="EMBL" id="FQUA01000001">
    <property type="protein sequence ID" value="SHE33776.1"/>
    <property type="molecule type" value="Genomic_DNA"/>
</dbReference>
<dbReference type="RefSeq" id="WP_066053330.1">
    <property type="nucleotide sequence ID" value="NZ_CP014223.1"/>
</dbReference>
<gene>
    <name evidence="1" type="ORF">CPRO_29400</name>
    <name evidence="2" type="ORF">SAMN02745151_00447</name>
</gene>
<dbReference type="Proteomes" id="UP000068026">
    <property type="component" value="Chromosome"/>
</dbReference>
<evidence type="ECO:0000313" key="4">
    <source>
        <dbReference type="Proteomes" id="UP000184204"/>
    </source>
</evidence>
<dbReference type="KEGG" id="cpro:CPRO_29400"/>
<dbReference type="SUPFAM" id="SSF47598">
    <property type="entry name" value="Ribbon-helix-helix"/>
    <property type="match status" value="1"/>
</dbReference>
<keyword evidence="3" id="KW-1185">Reference proteome</keyword>
<organism evidence="2 4">
    <name type="scientific">Anaerotignum propionicum DSM 1682</name>
    <dbReference type="NCBI Taxonomy" id="991789"/>
    <lineage>
        <taxon>Bacteria</taxon>
        <taxon>Bacillati</taxon>
        <taxon>Bacillota</taxon>
        <taxon>Clostridia</taxon>
        <taxon>Lachnospirales</taxon>
        <taxon>Anaerotignaceae</taxon>
        <taxon>Anaerotignum</taxon>
    </lineage>
</organism>
<dbReference type="InterPro" id="IPR045944">
    <property type="entry name" value="DUF6364"/>
</dbReference>
<proteinExistence type="predicted"/>
<evidence type="ECO:0000313" key="1">
    <source>
        <dbReference type="EMBL" id="AMJ42470.1"/>
    </source>
</evidence>
<reference evidence="1 3" key="1">
    <citation type="journal article" date="2016" name="Genome Announc.">
        <title>Complete Genome Sequence of the Amino Acid-Fermenting Clostridium propionicum X2 (DSM 1682).</title>
        <authorList>
            <person name="Poehlein A."/>
            <person name="Schlien K."/>
            <person name="Chowdhury N.P."/>
            <person name="Gottschalk G."/>
            <person name="Buckel W."/>
            <person name="Daniel R."/>
        </authorList>
    </citation>
    <scope>NUCLEOTIDE SEQUENCE [LARGE SCALE GENOMIC DNA]</scope>
    <source>
        <strain evidence="1 3">X2</strain>
    </source>
</reference>
<dbReference type="AlphaFoldDB" id="A0A110A7T2"/>
<reference evidence="4" key="4">
    <citation type="submission" date="2016-11" db="EMBL/GenBank/DDBJ databases">
        <authorList>
            <person name="Jaros S."/>
            <person name="Januszkiewicz K."/>
            <person name="Wedrychowicz H."/>
        </authorList>
    </citation>
    <scope>NUCLEOTIDE SEQUENCE [LARGE SCALE GENOMIC DNA]</scope>
    <source>
        <strain evidence="4">DSM 1682</strain>
    </source>
</reference>